<dbReference type="InterPro" id="IPR029472">
    <property type="entry name" value="Copia-like_N"/>
</dbReference>
<dbReference type="PANTHER" id="PTHR37610">
    <property type="entry name" value="CCHC-TYPE DOMAIN-CONTAINING PROTEIN"/>
    <property type="match status" value="1"/>
</dbReference>
<protein>
    <recommendedName>
        <fullName evidence="2">Retrotransposon Copia-like N-terminal domain-containing protein</fullName>
    </recommendedName>
</protein>
<reference evidence="3 4" key="1">
    <citation type="submission" date="2021-02" db="EMBL/GenBank/DDBJ databases">
        <title>Plant Genome Project.</title>
        <authorList>
            <person name="Zhang R.-G."/>
        </authorList>
    </citation>
    <scope>NUCLEOTIDE SEQUENCE [LARGE SCALE GENOMIC DNA]</scope>
    <source>
        <tissue evidence="3">Leaves</tissue>
    </source>
</reference>
<evidence type="ECO:0000256" key="1">
    <source>
        <dbReference type="SAM" id="MobiDB-lite"/>
    </source>
</evidence>
<evidence type="ECO:0000313" key="4">
    <source>
        <dbReference type="Proteomes" id="UP000827721"/>
    </source>
</evidence>
<evidence type="ECO:0000259" key="2">
    <source>
        <dbReference type="Pfam" id="PF14244"/>
    </source>
</evidence>
<dbReference type="Pfam" id="PF14244">
    <property type="entry name" value="Retrotran_gag_3"/>
    <property type="match status" value="1"/>
</dbReference>
<keyword evidence="4" id="KW-1185">Reference proteome</keyword>
<sequence length="378" mass="43252">MVETDNNSMVSQKTKTDSISKGTGEREATLPDPLVLHHSDTPGLTLVNTPLDGRNYGEWSRLMRLSLSAKNKLGLIDGTEKAPPVTNARYLFWQRCNDLVITRILHSIQPDIARSVIFSDTAIAVWSDLHDRFSQGDDSRIYQIRQEIAECRQGSLSISAYYTKLKGLWDELAFYQEPIACSCDMLKKIAIREENEKVMQFLMGLNEPYYQVRGAILMMNPLPDTRKIHGLILQHERQMEVAVRRKIPSISHAMQTTCKITPVAANTSSSYRKDLRCTYCEQEGHLVDRCYYLIEFPVGHKWHGKNVRPRNKKPAAHNVEMKKDPTNESPPSQLKNTSISWHCFTARMVTINHLQKQQVYLHPVAIILSMIQIQLYIG</sequence>
<feature type="domain" description="Retrotransposon Copia-like N-terminal" evidence="2">
    <location>
        <begin position="37"/>
        <end position="84"/>
    </location>
</feature>
<feature type="region of interest" description="Disordered" evidence="1">
    <location>
        <begin position="305"/>
        <end position="334"/>
    </location>
</feature>
<dbReference type="EMBL" id="JAFEMO010000009">
    <property type="protein sequence ID" value="KAH7564889.1"/>
    <property type="molecule type" value="Genomic_DNA"/>
</dbReference>
<gene>
    <name evidence="3" type="ORF">JRO89_XS09G0055700</name>
</gene>
<feature type="compositionally biased region" description="Polar residues" evidence="1">
    <location>
        <begin position="1"/>
        <end position="13"/>
    </location>
</feature>
<dbReference type="Proteomes" id="UP000827721">
    <property type="component" value="Unassembled WGS sequence"/>
</dbReference>
<name>A0ABQ8HKN7_9ROSI</name>
<feature type="compositionally biased region" description="Basic and acidic residues" evidence="1">
    <location>
        <begin position="14"/>
        <end position="34"/>
    </location>
</feature>
<feature type="region of interest" description="Disordered" evidence="1">
    <location>
        <begin position="1"/>
        <end position="34"/>
    </location>
</feature>
<proteinExistence type="predicted"/>
<comment type="caution">
    <text evidence="3">The sequence shown here is derived from an EMBL/GenBank/DDBJ whole genome shotgun (WGS) entry which is preliminary data.</text>
</comment>
<evidence type="ECO:0000313" key="3">
    <source>
        <dbReference type="EMBL" id="KAH7564889.1"/>
    </source>
</evidence>
<organism evidence="3 4">
    <name type="scientific">Xanthoceras sorbifolium</name>
    <dbReference type="NCBI Taxonomy" id="99658"/>
    <lineage>
        <taxon>Eukaryota</taxon>
        <taxon>Viridiplantae</taxon>
        <taxon>Streptophyta</taxon>
        <taxon>Embryophyta</taxon>
        <taxon>Tracheophyta</taxon>
        <taxon>Spermatophyta</taxon>
        <taxon>Magnoliopsida</taxon>
        <taxon>eudicotyledons</taxon>
        <taxon>Gunneridae</taxon>
        <taxon>Pentapetalae</taxon>
        <taxon>rosids</taxon>
        <taxon>malvids</taxon>
        <taxon>Sapindales</taxon>
        <taxon>Sapindaceae</taxon>
        <taxon>Xanthoceroideae</taxon>
        <taxon>Xanthoceras</taxon>
    </lineage>
</organism>
<accession>A0ABQ8HKN7</accession>
<dbReference type="PANTHER" id="PTHR37610:SF100">
    <property type="entry name" value="COPIA-LIKE POLYPROTEIN_RETROTRANSPOSON"/>
    <property type="match status" value="1"/>
</dbReference>
<feature type="compositionally biased region" description="Basic residues" evidence="1">
    <location>
        <begin position="305"/>
        <end position="315"/>
    </location>
</feature>